<organism evidence="1">
    <name type="scientific">Manihot esculenta</name>
    <name type="common">Cassava</name>
    <name type="synonym">Jatropha manihot</name>
    <dbReference type="NCBI Taxonomy" id="3983"/>
    <lineage>
        <taxon>Eukaryota</taxon>
        <taxon>Viridiplantae</taxon>
        <taxon>Streptophyta</taxon>
        <taxon>Embryophyta</taxon>
        <taxon>Tracheophyta</taxon>
        <taxon>Spermatophyta</taxon>
        <taxon>Magnoliopsida</taxon>
        <taxon>eudicotyledons</taxon>
        <taxon>Gunneridae</taxon>
        <taxon>Pentapetalae</taxon>
        <taxon>rosids</taxon>
        <taxon>fabids</taxon>
        <taxon>Malpighiales</taxon>
        <taxon>Euphorbiaceae</taxon>
        <taxon>Crotonoideae</taxon>
        <taxon>Manihoteae</taxon>
        <taxon>Manihot</taxon>
    </lineage>
</organism>
<accession>A0A2C9VE11</accession>
<dbReference type="EMBL" id="CM004394">
    <property type="protein sequence ID" value="OAY43396.1"/>
    <property type="molecule type" value="Genomic_DNA"/>
</dbReference>
<protein>
    <submittedName>
        <fullName evidence="1">Uncharacterized protein</fullName>
    </submittedName>
</protein>
<dbReference type="AlphaFoldDB" id="A0A2C9VE11"/>
<evidence type="ECO:0000313" key="1">
    <source>
        <dbReference type="EMBL" id="OAY43396.1"/>
    </source>
</evidence>
<gene>
    <name evidence="1" type="ORF">MANES_08G067000</name>
</gene>
<proteinExistence type="predicted"/>
<reference evidence="1" key="1">
    <citation type="submission" date="2016-02" db="EMBL/GenBank/DDBJ databases">
        <title>WGS assembly of Manihot esculenta.</title>
        <authorList>
            <person name="Bredeson J.V."/>
            <person name="Prochnik S.E."/>
            <person name="Lyons J.B."/>
            <person name="Schmutz J."/>
            <person name="Grimwood J."/>
            <person name="Vrebalov J."/>
            <person name="Bart R.S."/>
            <person name="Amuge T."/>
            <person name="Ferguson M.E."/>
            <person name="Green R."/>
            <person name="Putnam N."/>
            <person name="Stites J."/>
            <person name="Rounsley S."/>
            <person name="Rokhsar D.S."/>
        </authorList>
    </citation>
    <scope>NUCLEOTIDE SEQUENCE [LARGE SCALE GENOMIC DNA]</scope>
    <source>
        <tissue evidence="1">Leaf</tissue>
    </source>
</reference>
<name>A0A2C9VE11_MANES</name>
<sequence length="56" mass="6307">MNATLYPKSSLSPCYTQTKPSIPHLKLPIINSSFSSSFRLIESPLVIRRSLKLKIC</sequence>